<sequence length="89" mass="10505">MEKQDAHDPRSPKSFLDQWVHRRLTDGPYKDVSSQVQPHQVRTEEVEESIPTEEQCLIECSISPDRQIKDIEDSAIQDFMRKNHQDIEE</sequence>
<protein>
    <submittedName>
        <fullName evidence="2">Uncharacterized protein</fullName>
    </submittedName>
</protein>
<evidence type="ECO:0000313" key="3">
    <source>
        <dbReference type="Proteomes" id="UP001187192"/>
    </source>
</evidence>
<comment type="caution">
    <text evidence="2">The sequence shown here is derived from an EMBL/GenBank/DDBJ whole genome shotgun (WGS) entry which is preliminary data.</text>
</comment>
<gene>
    <name evidence="2" type="ORF">TIFTF001_015371</name>
</gene>
<dbReference type="Proteomes" id="UP001187192">
    <property type="component" value="Unassembled WGS sequence"/>
</dbReference>
<dbReference type="AlphaFoldDB" id="A0AA88A4D1"/>
<proteinExistence type="predicted"/>
<accession>A0AA88A4D1</accession>
<name>A0AA88A4D1_FICCA</name>
<feature type="region of interest" description="Disordered" evidence="1">
    <location>
        <begin position="26"/>
        <end position="48"/>
    </location>
</feature>
<reference evidence="2" key="1">
    <citation type="submission" date="2023-07" db="EMBL/GenBank/DDBJ databases">
        <title>draft genome sequence of fig (Ficus carica).</title>
        <authorList>
            <person name="Takahashi T."/>
            <person name="Nishimura K."/>
        </authorList>
    </citation>
    <scope>NUCLEOTIDE SEQUENCE</scope>
</reference>
<dbReference type="EMBL" id="BTGU01000022">
    <property type="protein sequence ID" value="GMN46187.1"/>
    <property type="molecule type" value="Genomic_DNA"/>
</dbReference>
<evidence type="ECO:0000313" key="2">
    <source>
        <dbReference type="EMBL" id="GMN46187.1"/>
    </source>
</evidence>
<evidence type="ECO:0000256" key="1">
    <source>
        <dbReference type="SAM" id="MobiDB-lite"/>
    </source>
</evidence>
<keyword evidence="3" id="KW-1185">Reference proteome</keyword>
<organism evidence="2 3">
    <name type="scientific">Ficus carica</name>
    <name type="common">Common fig</name>
    <dbReference type="NCBI Taxonomy" id="3494"/>
    <lineage>
        <taxon>Eukaryota</taxon>
        <taxon>Viridiplantae</taxon>
        <taxon>Streptophyta</taxon>
        <taxon>Embryophyta</taxon>
        <taxon>Tracheophyta</taxon>
        <taxon>Spermatophyta</taxon>
        <taxon>Magnoliopsida</taxon>
        <taxon>eudicotyledons</taxon>
        <taxon>Gunneridae</taxon>
        <taxon>Pentapetalae</taxon>
        <taxon>rosids</taxon>
        <taxon>fabids</taxon>
        <taxon>Rosales</taxon>
        <taxon>Moraceae</taxon>
        <taxon>Ficeae</taxon>
        <taxon>Ficus</taxon>
    </lineage>
</organism>